<keyword evidence="1" id="KW-1003">Cell membrane</keyword>
<evidence type="ECO:0000256" key="1">
    <source>
        <dbReference type="RuleBase" id="RU366054"/>
    </source>
</evidence>
<gene>
    <name evidence="3" type="ORF">NCGR_LOCUS42193</name>
</gene>
<feature type="transmembrane region" description="Helical" evidence="2">
    <location>
        <begin position="270"/>
        <end position="286"/>
    </location>
</feature>
<proteinExistence type="inferred from homology"/>
<comment type="caution">
    <text evidence="3">The sequence shown here is derived from an EMBL/GenBank/DDBJ whole genome shotgun (WGS) entry which is preliminary data.</text>
</comment>
<feature type="transmembrane region" description="Helical" evidence="2">
    <location>
        <begin position="425"/>
        <end position="447"/>
    </location>
</feature>
<dbReference type="GO" id="GO:0005901">
    <property type="term" value="C:caveola"/>
    <property type="evidence" value="ECO:0007669"/>
    <property type="project" value="UniProtKB-SubCell"/>
</dbReference>
<dbReference type="EMBL" id="CAJGYO010000010">
    <property type="protein sequence ID" value="CAD6258726.1"/>
    <property type="molecule type" value="Genomic_DNA"/>
</dbReference>
<organism evidence="3 4">
    <name type="scientific">Miscanthus lutarioriparius</name>
    <dbReference type="NCBI Taxonomy" id="422564"/>
    <lineage>
        <taxon>Eukaryota</taxon>
        <taxon>Viridiplantae</taxon>
        <taxon>Streptophyta</taxon>
        <taxon>Embryophyta</taxon>
        <taxon>Tracheophyta</taxon>
        <taxon>Spermatophyta</taxon>
        <taxon>Magnoliopsida</taxon>
        <taxon>Liliopsida</taxon>
        <taxon>Poales</taxon>
        <taxon>Poaceae</taxon>
        <taxon>PACMAD clade</taxon>
        <taxon>Panicoideae</taxon>
        <taxon>Andropogonodae</taxon>
        <taxon>Andropogoneae</taxon>
        <taxon>Saccharinae</taxon>
        <taxon>Miscanthus</taxon>
    </lineage>
</organism>
<accession>A0A811QHP9</accession>
<reference evidence="3" key="1">
    <citation type="submission" date="2020-10" db="EMBL/GenBank/DDBJ databases">
        <authorList>
            <person name="Han B."/>
            <person name="Lu T."/>
            <person name="Zhao Q."/>
            <person name="Huang X."/>
            <person name="Zhao Y."/>
        </authorList>
    </citation>
    <scope>NUCLEOTIDE SEQUENCE</scope>
</reference>
<evidence type="ECO:0000313" key="3">
    <source>
        <dbReference type="EMBL" id="CAD6258726.1"/>
    </source>
</evidence>
<dbReference type="InterPro" id="IPR027705">
    <property type="entry name" value="Flotillin_fam"/>
</dbReference>
<keyword evidence="4" id="KW-1185">Reference proteome</keyword>
<comment type="similarity">
    <text evidence="1">Belongs to the band 7/mec-2 family. Flotillin subfamily.</text>
</comment>
<evidence type="ECO:0000313" key="4">
    <source>
        <dbReference type="Proteomes" id="UP000604825"/>
    </source>
</evidence>
<dbReference type="AlphaFoldDB" id="A0A811QHP9"/>
<sequence>MCRGATRENGCLMICDEKLAKKAWIALGQRVDLAPVDYTFDIEVQAMSGEKLPFIVRAVVFTVAPRTDDDDDKGLRYDDNLSQHFNDVVRGVIERETRALVASMTIEEIFRATTSSSINHQAVFEFQNVQLELKHFDRLIVYDACVYVKPQSVDVSGNEDFSYVVAAEDDGEGHTEKVEEEVQSSAEGGSNQEGRPSKMGQIMGWACQSLKPQILQVVYGNDDTTDGQLKQQIKFLSNYSLKALWFAMSMFYASLAHHYSTSTTFSVEDTLFLVAIIVDAALILLLSKWGNPLVCISWLLLELATCLLILSFNKHYAFAILAALLLAIVVALLQPKLQHVADRHVLPFFTQDMIGDDEESPHLGHLLDLSQGIASFGGLFTAIAGRFMVGPINAVGFFFFCAIALGLYLSMVVTVGAVTQPHAKCLAIVVMVLVVLTFIAACIPLVGHSGSKPRVVT</sequence>
<keyword evidence="2" id="KW-1133">Transmembrane helix</keyword>
<feature type="transmembrane region" description="Helical" evidence="2">
    <location>
        <begin position="316"/>
        <end position="333"/>
    </location>
</feature>
<dbReference type="OrthoDB" id="6080404at2759"/>
<evidence type="ECO:0000256" key="2">
    <source>
        <dbReference type="SAM" id="Phobius"/>
    </source>
</evidence>
<protein>
    <recommendedName>
        <fullName evidence="1">Flotillin-like</fullName>
    </recommendedName>
</protein>
<name>A0A811QHP9_9POAL</name>
<comment type="subcellular location">
    <subcellularLocation>
        <location evidence="1">Cell membrane</location>
        <topology evidence="1">Lipid-anchor</topology>
    </subcellularLocation>
    <subcellularLocation>
        <location evidence="1">Membrane</location>
        <location evidence="1">Caveola</location>
    </subcellularLocation>
</comment>
<feature type="transmembrane region" description="Helical" evidence="2">
    <location>
        <begin position="239"/>
        <end position="258"/>
    </location>
</feature>
<dbReference type="Proteomes" id="UP000604825">
    <property type="component" value="Unassembled WGS sequence"/>
</dbReference>
<feature type="transmembrane region" description="Helical" evidence="2">
    <location>
        <begin position="395"/>
        <end position="418"/>
    </location>
</feature>
<dbReference type="PANTHER" id="PTHR13806:SF31">
    <property type="entry name" value="FLOTILLIN-LIKE PROTEIN 1-RELATED"/>
    <property type="match status" value="1"/>
</dbReference>
<dbReference type="PANTHER" id="PTHR13806">
    <property type="entry name" value="FLOTILLIN-RELATED"/>
    <property type="match status" value="1"/>
</dbReference>
<keyword evidence="1 2" id="KW-0472">Membrane</keyword>
<keyword evidence="2" id="KW-0812">Transmembrane</keyword>
<feature type="transmembrane region" description="Helical" evidence="2">
    <location>
        <begin position="293"/>
        <end position="310"/>
    </location>
</feature>